<reference evidence="5" key="1">
    <citation type="journal article" date="2019" name="Int. J. Syst. Evol. Microbiol.">
        <title>The Global Catalogue of Microorganisms (GCM) 10K type strain sequencing project: providing services to taxonomists for standard genome sequencing and annotation.</title>
        <authorList>
            <consortium name="The Broad Institute Genomics Platform"/>
            <consortium name="The Broad Institute Genome Sequencing Center for Infectious Disease"/>
            <person name="Wu L."/>
            <person name="Ma J."/>
        </authorList>
    </citation>
    <scope>NUCLEOTIDE SEQUENCE [LARGE SCALE GENOMIC DNA]</scope>
    <source>
        <strain evidence="5">PCU 347</strain>
    </source>
</reference>
<sequence length="385" mass="41885">MKYIDEFQDPDLARRLLDDIHATVTRPWALMEVCGGQTHSIIRHGIDQLLPDAVELIHGPGCPVCVTPLDVIDKALEIASRPGVIFCSFGDMLRVPGSGSDLFRVRAAGGDVRVVYSPLDALRLAQEHPDREVVFFGIGFETTAPPNAMAVHQARRLGVRNFSMLVSHVRVPPAIEAIMESDTCRVQAFLAAGHVCSVMGTDEYPALAERHRVPIVVTGFEPLDILEGVRRAVRQLERGEHTVDNAYRRAVPAEGNPAAKAMLADVFEATDRAWRGIGVIPGSGWRLSERYRDLDAEHRFAVTHIDTREPAQCRSGEVLQGLIKPKECAAFGTVCTPRTPLGATMVSSEGACAAYYLYRRLDGDGTRGAGRTSEAPAALEGTSVV</sequence>
<comment type="similarity">
    <text evidence="1">Belongs to the HypD family.</text>
</comment>
<dbReference type="EMBL" id="JBHSDP010000029">
    <property type="protein sequence ID" value="MFC4333206.1"/>
    <property type="molecule type" value="Genomic_DNA"/>
</dbReference>
<dbReference type="PANTHER" id="PTHR30149">
    <property type="entry name" value="HYDROGENASE PROTEIN ASSEMBLY PROTEIN HYPD"/>
    <property type="match status" value="1"/>
</dbReference>
<evidence type="ECO:0000313" key="5">
    <source>
        <dbReference type="Proteomes" id="UP001595824"/>
    </source>
</evidence>
<dbReference type="Gene3D" id="6.10.20.100">
    <property type="match status" value="1"/>
</dbReference>
<dbReference type="PANTHER" id="PTHR30149:SF0">
    <property type="entry name" value="HYDROGENASE MATURATION FACTOR HYPD"/>
    <property type="match status" value="1"/>
</dbReference>
<name>A0ABV8TS39_9ACTN</name>
<keyword evidence="2" id="KW-0479">Metal-binding</keyword>
<evidence type="ECO:0000256" key="2">
    <source>
        <dbReference type="ARBA" id="ARBA00022723"/>
    </source>
</evidence>
<dbReference type="Pfam" id="PF01924">
    <property type="entry name" value="HypD"/>
    <property type="match status" value="1"/>
</dbReference>
<dbReference type="InterPro" id="IPR042243">
    <property type="entry name" value="HypD_1"/>
</dbReference>
<protein>
    <submittedName>
        <fullName evidence="4">Hydrogenase formation protein HypD</fullName>
    </submittedName>
</protein>
<evidence type="ECO:0000313" key="4">
    <source>
        <dbReference type="EMBL" id="MFC4333206.1"/>
    </source>
</evidence>
<comment type="caution">
    <text evidence="4">The sequence shown here is derived from an EMBL/GenBank/DDBJ whole genome shotgun (WGS) entry which is preliminary data.</text>
</comment>
<organism evidence="4 5">
    <name type="scientific">Streptomyces andamanensis</name>
    <dbReference type="NCBI Taxonomy" id="1565035"/>
    <lineage>
        <taxon>Bacteria</taxon>
        <taxon>Bacillati</taxon>
        <taxon>Actinomycetota</taxon>
        <taxon>Actinomycetes</taxon>
        <taxon>Kitasatosporales</taxon>
        <taxon>Streptomycetaceae</taxon>
        <taxon>Streptomyces</taxon>
    </lineage>
</organism>
<accession>A0ABV8TS39</accession>
<gene>
    <name evidence="4" type="primary">hypD</name>
    <name evidence="4" type="ORF">ACFPC0_36705</name>
</gene>
<dbReference type="NCBIfam" id="TIGR00075">
    <property type="entry name" value="hypD"/>
    <property type="match status" value="1"/>
</dbReference>
<dbReference type="Gene3D" id="3.40.50.11740">
    <property type="entry name" value="HypD, alpha/beta domain 2"/>
    <property type="match status" value="2"/>
</dbReference>
<dbReference type="Proteomes" id="UP001595824">
    <property type="component" value="Unassembled WGS sequence"/>
</dbReference>
<evidence type="ECO:0000256" key="3">
    <source>
        <dbReference type="ARBA" id="ARBA00023004"/>
    </source>
</evidence>
<dbReference type="PIRSF" id="PIRSF005622">
    <property type="entry name" value="Hydrgn_mat_hypD"/>
    <property type="match status" value="1"/>
</dbReference>
<dbReference type="RefSeq" id="WP_037890778.1">
    <property type="nucleotide sequence ID" value="NZ_JBHSDP010000029.1"/>
</dbReference>
<dbReference type="InterPro" id="IPR042244">
    <property type="entry name" value="HypD_2_sf"/>
</dbReference>
<proteinExistence type="inferred from homology"/>
<keyword evidence="5" id="KW-1185">Reference proteome</keyword>
<keyword evidence="3" id="KW-0408">Iron</keyword>
<dbReference type="InterPro" id="IPR002780">
    <property type="entry name" value="Hyd_form_HypD"/>
</dbReference>
<evidence type="ECO:0000256" key="1">
    <source>
        <dbReference type="ARBA" id="ARBA00007888"/>
    </source>
</evidence>